<evidence type="ECO:0000259" key="12">
    <source>
        <dbReference type="PROSITE" id="PS52029"/>
    </source>
</evidence>
<evidence type="ECO:0000256" key="8">
    <source>
        <dbReference type="ARBA" id="ARBA00023316"/>
    </source>
</evidence>
<keyword evidence="5" id="KW-0378">Hydrolase</keyword>
<evidence type="ECO:0000256" key="2">
    <source>
        <dbReference type="ARBA" id="ARBA00005992"/>
    </source>
</evidence>
<dbReference type="GO" id="GO:0008360">
    <property type="term" value="P:regulation of cell shape"/>
    <property type="evidence" value="ECO:0007669"/>
    <property type="project" value="UniProtKB-UniRule"/>
</dbReference>
<dbReference type="UniPathway" id="UPA00219"/>
<dbReference type="GO" id="GO:0071555">
    <property type="term" value="P:cell wall organization"/>
    <property type="evidence" value="ECO:0007669"/>
    <property type="project" value="UniProtKB-UniRule"/>
</dbReference>
<dbReference type="EMBL" id="CP001848">
    <property type="protein sequence ID" value="ADB16466.1"/>
    <property type="molecule type" value="Genomic_DNA"/>
</dbReference>
<comment type="similarity">
    <text evidence="2">Belongs to the YkuD family.</text>
</comment>
<dbReference type="InterPro" id="IPR038063">
    <property type="entry name" value="Transpep_catalytic_dom"/>
</dbReference>
<dbReference type="AlphaFoldDB" id="D2QZ11"/>
<dbReference type="GO" id="GO:0071972">
    <property type="term" value="F:peptidoglycan L,D-transpeptidase activity"/>
    <property type="evidence" value="ECO:0007669"/>
    <property type="project" value="TreeGrafter"/>
</dbReference>
<accession>D2QZ11</accession>
<sequence length="438" mass="45989">MNSLKSTAVIVVLLGVLYGVYVTLNKPQSDDMSPAGTQSDSSPLDISMPPSSESAAGFSTGYNLGPASQQPSSGYASPATYQDPTTVIAAPPLDPQASRYGSDNSPATTYQPVDSATNLPAPPSNMSGDSIPEGDSGIRRSTYGAPAAEVPAMTDNAAPAGSGAPPLADPSPETAPASTYGVSTPPPAQSMGSDVSDETLRNLAIHQLKQDMVTCEQMIAAGQFREALAILSPHHAKPELPAESREQLHNWLDSLAAKVIYSGEHLLADRYTTRGNESLFDIADKFQVPWQLLQNINGSAVSDPQTVLSGTTLKVVPGPFRAVVDLSEGEVTLYLKDLYAGRFPFELGDERPAVGDYQVADKRRDRTYYGKSGQTITGGDAANPYGGWWIDLGREASIHGSAARATPGATLGCVSLSTLDAKDVYSILSIGSEVAIRP</sequence>
<evidence type="ECO:0000313" key="14">
    <source>
        <dbReference type="Proteomes" id="UP000001887"/>
    </source>
</evidence>
<evidence type="ECO:0000313" key="13">
    <source>
        <dbReference type="EMBL" id="ADB16466.1"/>
    </source>
</evidence>
<proteinExistence type="inferred from homology"/>
<keyword evidence="3" id="KW-0328">Glycosyltransferase</keyword>
<dbReference type="InterPro" id="IPR050979">
    <property type="entry name" value="LD-transpeptidase"/>
</dbReference>
<gene>
    <name evidence="13" type="ordered locus">Psta_1791</name>
</gene>
<keyword evidence="8 9" id="KW-0961">Cell wall biogenesis/degradation</keyword>
<feature type="active site" description="Proton donor/acceptor" evidence="9">
    <location>
        <position position="399"/>
    </location>
</feature>
<dbReference type="eggNOG" id="COG1376">
    <property type="taxonomic scope" value="Bacteria"/>
</dbReference>
<dbReference type="eggNOG" id="COG3827">
    <property type="taxonomic scope" value="Bacteria"/>
</dbReference>
<keyword evidence="14" id="KW-1185">Reference proteome</keyword>
<dbReference type="KEGG" id="psl:Psta_1791"/>
<keyword evidence="7 9" id="KW-0573">Peptidoglycan synthesis</keyword>
<feature type="domain" description="L,D-TPase catalytic" evidence="12">
    <location>
        <begin position="320"/>
        <end position="437"/>
    </location>
</feature>
<feature type="compositionally biased region" description="Polar residues" evidence="10">
    <location>
        <begin position="60"/>
        <end position="85"/>
    </location>
</feature>
<feature type="compositionally biased region" description="Low complexity" evidence="10">
    <location>
        <begin position="157"/>
        <end position="172"/>
    </location>
</feature>
<comment type="pathway">
    <text evidence="1 9">Cell wall biogenesis; peptidoglycan biosynthesis.</text>
</comment>
<feature type="domain" description="LysM" evidence="11">
    <location>
        <begin position="269"/>
        <end position="315"/>
    </location>
</feature>
<organism evidence="13 14">
    <name type="scientific">Pirellula staleyi (strain ATCC 27377 / DSM 6068 / ICPB 4128)</name>
    <name type="common">Pirella staleyi</name>
    <dbReference type="NCBI Taxonomy" id="530564"/>
    <lineage>
        <taxon>Bacteria</taxon>
        <taxon>Pseudomonadati</taxon>
        <taxon>Planctomycetota</taxon>
        <taxon>Planctomycetia</taxon>
        <taxon>Pirellulales</taxon>
        <taxon>Pirellulaceae</taxon>
        <taxon>Pirellula</taxon>
    </lineage>
</organism>
<feature type="active site" description="Nucleophile" evidence="9">
    <location>
        <position position="413"/>
    </location>
</feature>
<feature type="compositionally biased region" description="Polar residues" evidence="10">
    <location>
        <begin position="99"/>
        <end position="128"/>
    </location>
</feature>
<dbReference type="PANTHER" id="PTHR30582:SF24">
    <property type="entry name" value="L,D-TRANSPEPTIDASE ERFK_SRFK-RELATED"/>
    <property type="match status" value="1"/>
</dbReference>
<dbReference type="Proteomes" id="UP000001887">
    <property type="component" value="Chromosome"/>
</dbReference>
<feature type="region of interest" description="Disordered" evidence="10">
    <location>
        <begin position="153"/>
        <end position="196"/>
    </location>
</feature>
<evidence type="ECO:0000256" key="7">
    <source>
        <dbReference type="ARBA" id="ARBA00022984"/>
    </source>
</evidence>
<dbReference type="SUPFAM" id="SSF141523">
    <property type="entry name" value="L,D-transpeptidase catalytic domain-like"/>
    <property type="match status" value="1"/>
</dbReference>
<evidence type="ECO:0000259" key="11">
    <source>
        <dbReference type="PROSITE" id="PS51782"/>
    </source>
</evidence>
<name>D2QZ11_PIRSD</name>
<evidence type="ECO:0000256" key="10">
    <source>
        <dbReference type="SAM" id="MobiDB-lite"/>
    </source>
</evidence>
<dbReference type="Pfam" id="PF03734">
    <property type="entry name" value="YkuD"/>
    <property type="match status" value="1"/>
</dbReference>
<dbReference type="InterPro" id="IPR018392">
    <property type="entry name" value="LysM"/>
</dbReference>
<evidence type="ECO:0000256" key="6">
    <source>
        <dbReference type="ARBA" id="ARBA00022960"/>
    </source>
</evidence>
<dbReference type="GO" id="GO:0016757">
    <property type="term" value="F:glycosyltransferase activity"/>
    <property type="evidence" value="ECO:0007669"/>
    <property type="project" value="UniProtKB-KW"/>
</dbReference>
<evidence type="ECO:0000256" key="5">
    <source>
        <dbReference type="ARBA" id="ARBA00022801"/>
    </source>
</evidence>
<protein>
    <submittedName>
        <fullName evidence="13">ErfK/YbiS/YcfS/YnhG family protein</fullName>
    </submittedName>
</protein>
<feature type="region of interest" description="Disordered" evidence="10">
    <location>
        <begin position="27"/>
        <end position="141"/>
    </location>
</feature>
<evidence type="ECO:0000256" key="4">
    <source>
        <dbReference type="ARBA" id="ARBA00022679"/>
    </source>
</evidence>
<feature type="compositionally biased region" description="Polar residues" evidence="10">
    <location>
        <begin position="27"/>
        <end position="54"/>
    </location>
</feature>
<keyword evidence="4" id="KW-0808">Transferase</keyword>
<dbReference type="GO" id="GO:0005576">
    <property type="term" value="C:extracellular region"/>
    <property type="evidence" value="ECO:0007669"/>
    <property type="project" value="TreeGrafter"/>
</dbReference>
<dbReference type="Pfam" id="PF01476">
    <property type="entry name" value="LysM"/>
    <property type="match status" value="1"/>
</dbReference>
<dbReference type="STRING" id="530564.Psta_1791"/>
<evidence type="ECO:0000256" key="9">
    <source>
        <dbReference type="PROSITE-ProRule" id="PRU01373"/>
    </source>
</evidence>
<keyword evidence="6 9" id="KW-0133">Cell shape</keyword>
<dbReference type="GO" id="GO:0018104">
    <property type="term" value="P:peptidoglycan-protein cross-linking"/>
    <property type="evidence" value="ECO:0007669"/>
    <property type="project" value="TreeGrafter"/>
</dbReference>
<dbReference type="InterPro" id="IPR005490">
    <property type="entry name" value="LD_TPept_cat_dom"/>
</dbReference>
<dbReference type="Gene3D" id="2.40.440.10">
    <property type="entry name" value="L,D-transpeptidase catalytic domain-like"/>
    <property type="match status" value="1"/>
</dbReference>
<reference evidence="13 14" key="1">
    <citation type="journal article" date="2009" name="Stand. Genomic Sci.">
        <title>Complete genome sequence of Pirellula staleyi type strain (ATCC 27377).</title>
        <authorList>
            <person name="Clum A."/>
            <person name="Tindall B.J."/>
            <person name="Sikorski J."/>
            <person name="Ivanova N."/>
            <person name="Mavrommatis K."/>
            <person name="Lucas S."/>
            <person name="Glavina del Rio T."/>
            <person name="Nolan M."/>
            <person name="Chen F."/>
            <person name="Tice H."/>
            <person name="Pitluck S."/>
            <person name="Cheng J.F."/>
            <person name="Chertkov O."/>
            <person name="Brettin T."/>
            <person name="Han C."/>
            <person name="Detter J.C."/>
            <person name="Kuske C."/>
            <person name="Bruce D."/>
            <person name="Goodwin L."/>
            <person name="Ovchinikova G."/>
            <person name="Pati A."/>
            <person name="Mikhailova N."/>
            <person name="Chen A."/>
            <person name="Palaniappan K."/>
            <person name="Land M."/>
            <person name="Hauser L."/>
            <person name="Chang Y.J."/>
            <person name="Jeffries C.D."/>
            <person name="Chain P."/>
            <person name="Rohde M."/>
            <person name="Goker M."/>
            <person name="Bristow J."/>
            <person name="Eisen J.A."/>
            <person name="Markowitz V."/>
            <person name="Hugenholtz P."/>
            <person name="Kyrpides N.C."/>
            <person name="Klenk H.P."/>
            <person name="Lapidus A."/>
        </authorList>
    </citation>
    <scope>NUCLEOTIDE SEQUENCE [LARGE SCALE GENOMIC DNA]</scope>
    <source>
        <strain evidence="14">ATCC 27377 / DSM 6068 / ICPB 4128</strain>
    </source>
</reference>
<dbReference type="HOGENOM" id="CLU_688248_0_0_0"/>
<evidence type="ECO:0000256" key="3">
    <source>
        <dbReference type="ARBA" id="ARBA00022676"/>
    </source>
</evidence>
<dbReference type="CDD" id="cd16913">
    <property type="entry name" value="YkuD_like"/>
    <property type="match status" value="1"/>
</dbReference>
<dbReference type="PROSITE" id="PS51782">
    <property type="entry name" value="LYSM"/>
    <property type="match status" value="1"/>
</dbReference>
<evidence type="ECO:0000256" key="1">
    <source>
        <dbReference type="ARBA" id="ARBA00004752"/>
    </source>
</evidence>
<dbReference type="PANTHER" id="PTHR30582">
    <property type="entry name" value="L,D-TRANSPEPTIDASE"/>
    <property type="match status" value="1"/>
</dbReference>
<dbReference type="PROSITE" id="PS52029">
    <property type="entry name" value="LD_TPASE"/>
    <property type="match status" value="1"/>
</dbReference>